<dbReference type="Proteomes" id="UP001200557">
    <property type="component" value="Unassembled WGS sequence"/>
</dbReference>
<dbReference type="InterPro" id="IPR036291">
    <property type="entry name" value="NAD(P)-bd_dom_sf"/>
</dbReference>
<dbReference type="Pfam" id="PF02423">
    <property type="entry name" value="OCD_Mu_crystall"/>
    <property type="match status" value="1"/>
</dbReference>
<evidence type="ECO:0008006" key="3">
    <source>
        <dbReference type="Google" id="ProtNLM"/>
    </source>
</evidence>
<reference evidence="1 2" key="1">
    <citation type="submission" date="2022-01" db="EMBL/GenBank/DDBJ databases">
        <title>Octadecabacter sp. nov., isolated from a marine alga.</title>
        <authorList>
            <person name="Jin M.S."/>
            <person name="Kim H.M."/>
            <person name="Han D.M."/>
            <person name="Jung J.J."/>
            <person name="Jeon C.O."/>
        </authorList>
    </citation>
    <scope>NUCLEOTIDE SEQUENCE [LARGE SCALE GENOMIC DNA]</scope>
    <source>
        <strain evidence="1 2">G9-8</strain>
    </source>
</reference>
<dbReference type="RefSeq" id="WP_235223618.1">
    <property type="nucleotide sequence ID" value="NZ_JAKGAQ010000001.1"/>
</dbReference>
<dbReference type="PANTHER" id="PTHR13812">
    <property type="entry name" value="KETIMINE REDUCTASE MU-CRYSTALLIN"/>
    <property type="match status" value="1"/>
</dbReference>
<accession>A0ABS9CRI7</accession>
<protein>
    <recommendedName>
        <fullName evidence="3">Ornithine cyclodeaminase</fullName>
    </recommendedName>
</protein>
<comment type="caution">
    <text evidence="1">The sequence shown here is derived from an EMBL/GenBank/DDBJ whole genome shotgun (WGS) entry which is preliminary data.</text>
</comment>
<proteinExistence type="predicted"/>
<sequence length="317" mass="33488">MISLTRPEIEALIDLSAAATAIEDAYRAASSGRIRLPPVGHITFPDHDADCHIKYGHMQGDSTFVIKVATGFPHNGKHDLPSGNGIVLVMSAETGAVKAMLHDEMVLTDVRTGLGGAIASRALARTDSKDALIVGTGPQARRQIEAHATLLPGLSFRVWGRDTDKVAQLVRDMSHVCDVTPVSDLKTATRNADVIVTATGSSAPLLMSDWVDAGTHITAVGADAPGKQELDVALVARADLLAVDLASQCLDHGEVCHAAQLGLIRPDDVTEIGTLLQTPERGRNDERQITIADLTGLAAQDIAMANAVLTAWRGQNL</sequence>
<dbReference type="SUPFAM" id="SSF51735">
    <property type="entry name" value="NAD(P)-binding Rossmann-fold domains"/>
    <property type="match status" value="1"/>
</dbReference>
<evidence type="ECO:0000313" key="1">
    <source>
        <dbReference type="EMBL" id="MCF2869484.1"/>
    </source>
</evidence>
<name>A0ABS9CRI7_9RHOB</name>
<dbReference type="InterPro" id="IPR023401">
    <property type="entry name" value="ODC_N"/>
</dbReference>
<dbReference type="Gene3D" id="3.40.50.720">
    <property type="entry name" value="NAD(P)-binding Rossmann-like Domain"/>
    <property type="match status" value="1"/>
</dbReference>
<evidence type="ECO:0000313" key="2">
    <source>
        <dbReference type="Proteomes" id="UP001200557"/>
    </source>
</evidence>
<keyword evidence="2" id="KW-1185">Reference proteome</keyword>
<dbReference type="InterPro" id="IPR003462">
    <property type="entry name" value="ODC_Mu_crystall"/>
</dbReference>
<dbReference type="PIRSF" id="PIRSF001439">
    <property type="entry name" value="CryM"/>
    <property type="match status" value="1"/>
</dbReference>
<gene>
    <name evidence="1" type="ORF">L0664_00270</name>
</gene>
<organism evidence="1 2">
    <name type="scientific">Octadecabacter dasysiphoniae</name>
    <dbReference type="NCBI Taxonomy" id="2909341"/>
    <lineage>
        <taxon>Bacteria</taxon>
        <taxon>Pseudomonadati</taxon>
        <taxon>Pseudomonadota</taxon>
        <taxon>Alphaproteobacteria</taxon>
        <taxon>Rhodobacterales</taxon>
        <taxon>Roseobacteraceae</taxon>
        <taxon>Octadecabacter</taxon>
    </lineage>
</organism>
<dbReference type="PANTHER" id="PTHR13812:SF19">
    <property type="entry name" value="KETIMINE REDUCTASE MU-CRYSTALLIN"/>
    <property type="match status" value="1"/>
</dbReference>
<dbReference type="EMBL" id="JAKGAQ010000001">
    <property type="protein sequence ID" value="MCF2869484.1"/>
    <property type="molecule type" value="Genomic_DNA"/>
</dbReference>
<dbReference type="Gene3D" id="3.30.1780.10">
    <property type="entry name" value="ornithine cyclodeaminase, domain 1"/>
    <property type="match status" value="1"/>
</dbReference>